<dbReference type="Proteomes" id="UP001528673">
    <property type="component" value="Unassembled WGS sequence"/>
</dbReference>
<feature type="chain" id="PRO_5046036561" evidence="3">
    <location>
        <begin position="37"/>
        <end position="404"/>
    </location>
</feature>
<dbReference type="PANTHER" id="PTHR30483">
    <property type="entry name" value="LEUCINE-SPECIFIC-BINDING PROTEIN"/>
    <property type="match status" value="1"/>
</dbReference>
<name>A0ABT5MXG4_9BURK</name>
<dbReference type="EMBL" id="JAQSIP010000003">
    <property type="protein sequence ID" value="MDD0838705.1"/>
    <property type="molecule type" value="Genomic_DNA"/>
</dbReference>
<proteinExistence type="inferred from homology"/>
<evidence type="ECO:0000259" key="4">
    <source>
        <dbReference type="Pfam" id="PF13458"/>
    </source>
</evidence>
<keyword evidence="6" id="KW-1185">Reference proteome</keyword>
<dbReference type="Gene3D" id="3.40.50.2300">
    <property type="match status" value="2"/>
</dbReference>
<evidence type="ECO:0000313" key="6">
    <source>
        <dbReference type="Proteomes" id="UP001528673"/>
    </source>
</evidence>
<evidence type="ECO:0000256" key="2">
    <source>
        <dbReference type="ARBA" id="ARBA00022729"/>
    </source>
</evidence>
<protein>
    <submittedName>
        <fullName evidence="5">ABC transporter substrate-binding protein</fullName>
    </submittedName>
</protein>
<accession>A0ABT5MXG4</accession>
<dbReference type="CDD" id="cd06359">
    <property type="entry name" value="PBP1_Nba-like"/>
    <property type="match status" value="1"/>
</dbReference>
<reference evidence="5 6" key="1">
    <citation type="submission" date="2023-02" db="EMBL/GenBank/DDBJ databases">
        <title>Bacterial whole genomic sequence of Curvibacter sp. HBC61.</title>
        <authorList>
            <person name="Le V."/>
            <person name="Ko S.-R."/>
            <person name="Ahn C.-Y."/>
            <person name="Oh H.-M."/>
        </authorList>
    </citation>
    <scope>NUCLEOTIDE SEQUENCE [LARGE SCALE GENOMIC DNA]</scope>
    <source>
        <strain evidence="5 6">HBC61</strain>
    </source>
</reference>
<organism evidence="5 6">
    <name type="scientific">Curvibacter cyanobacteriorum</name>
    <dbReference type="NCBI Taxonomy" id="3026422"/>
    <lineage>
        <taxon>Bacteria</taxon>
        <taxon>Pseudomonadati</taxon>
        <taxon>Pseudomonadota</taxon>
        <taxon>Betaproteobacteria</taxon>
        <taxon>Burkholderiales</taxon>
        <taxon>Comamonadaceae</taxon>
        <taxon>Curvibacter</taxon>
    </lineage>
</organism>
<feature type="signal peptide" evidence="3">
    <location>
        <begin position="1"/>
        <end position="36"/>
    </location>
</feature>
<comment type="similarity">
    <text evidence="1">Belongs to the leucine-binding protein family.</text>
</comment>
<gene>
    <name evidence="5" type="ORF">PSQ40_08985</name>
</gene>
<comment type="caution">
    <text evidence="5">The sequence shown here is derived from an EMBL/GenBank/DDBJ whole genome shotgun (WGS) entry which is preliminary data.</text>
</comment>
<sequence length="404" mass="43424">MPSRLASPSQTLSRQPLSRLALATALACSPWLAAQAADTIKVGVALDISGPFATGGAEARDAINLAAKLLGNQLGGVPAEFIQMDTAGSPDQAKQVVDRLIQQSKIHFFTGPTPSNVALAVGPALFAAKVPFITSNPGPSQYAGAQCNPYFFGLSYQNDTWDEAAGQYATDKGYKNAFIIAPNYPAGRDHLTGFKRRYKGEVVAEVYSKVGQLDYAAELAEMRAAKPAAVYFFLPGAMGINFIKQFVASGLSKDTVLVTSPASADEDTIAAVGEPMLGLFSTSQWSHDLPVAANQKFVSEFRKAYNRYPTFYAAQAYDAVLAIDAAVRDVKGKVEDKPAVLKALKAANFASVRGPFKFDNNNFPVQDYYLRVIGKNAQGQITNKTLTTALKGHRDAYHEQCKMK</sequence>
<evidence type="ECO:0000313" key="5">
    <source>
        <dbReference type="EMBL" id="MDD0838705.1"/>
    </source>
</evidence>
<dbReference type="InterPro" id="IPR028082">
    <property type="entry name" value="Peripla_BP_I"/>
</dbReference>
<dbReference type="InterPro" id="IPR028081">
    <property type="entry name" value="Leu-bd"/>
</dbReference>
<keyword evidence="2 3" id="KW-0732">Signal</keyword>
<feature type="domain" description="Leucine-binding protein" evidence="4">
    <location>
        <begin position="39"/>
        <end position="374"/>
    </location>
</feature>
<dbReference type="SUPFAM" id="SSF53822">
    <property type="entry name" value="Periplasmic binding protein-like I"/>
    <property type="match status" value="1"/>
</dbReference>
<dbReference type="Pfam" id="PF13458">
    <property type="entry name" value="Peripla_BP_6"/>
    <property type="match status" value="1"/>
</dbReference>
<evidence type="ECO:0000256" key="1">
    <source>
        <dbReference type="ARBA" id="ARBA00010062"/>
    </source>
</evidence>
<dbReference type="RefSeq" id="WP_273950829.1">
    <property type="nucleotide sequence ID" value="NZ_JAQSIP010000003.1"/>
</dbReference>
<dbReference type="PANTHER" id="PTHR30483:SF6">
    <property type="entry name" value="PERIPLASMIC BINDING PROTEIN OF ABC TRANSPORTER FOR NATURAL AMINO ACIDS"/>
    <property type="match status" value="1"/>
</dbReference>
<dbReference type="InterPro" id="IPR051010">
    <property type="entry name" value="BCAA_transport"/>
</dbReference>
<evidence type="ECO:0000256" key="3">
    <source>
        <dbReference type="SAM" id="SignalP"/>
    </source>
</evidence>